<comment type="caution">
    <text evidence="2">The sequence shown here is derived from an EMBL/GenBank/DDBJ whole genome shotgun (WGS) entry which is preliminary data.</text>
</comment>
<dbReference type="NCBIfam" id="TIGR03725">
    <property type="entry name" value="T6A_YeaZ"/>
    <property type="match status" value="1"/>
</dbReference>
<organism evidence="2 3">
    <name type="scientific">Alkalibacterium iburiense</name>
    <dbReference type="NCBI Taxonomy" id="290589"/>
    <lineage>
        <taxon>Bacteria</taxon>
        <taxon>Bacillati</taxon>
        <taxon>Bacillota</taxon>
        <taxon>Bacilli</taxon>
        <taxon>Lactobacillales</taxon>
        <taxon>Carnobacteriaceae</taxon>
        <taxon>Alkalibacterium</taxon>
    </lineage>
</organism>
<dbReference type="CDD" id="cd24032">
    <property type="entry name" value="ASKHA_NBD_TsaB"/>
    <property type="match status" value="1"/>
</dbReference>
<dbReference type="Gene3D" id="3.30.420.40">
    <property type="match status" value="2"/>
</dbReference>
<dbReference type="Proteomes" id="UP001501166">
    <property type="component" value="Unassembled WGS sequence"/>
</dbReference>
<dbReference type="EMBL" id="BAAACW010000039">
    <property type="protein sequence ID" value="GAA0356234.1"/>
    <property type="molecule type" value="Genomic_DNA"/>
</dbReference>
<name>A0ABN0X6D2_9LACT</name>
<evidence type="ECO:0000313" key="2">
    <source>
        <dbReference type="EMBL" id="GAA0356234.1"/>
    </source>
</evidence>
<sequence length="242" mass="27109">MKSLGIDTSNQTMSVALVEDGKLRAERVVNVKRNHSIQLMPTIEALFKEVNWKPNELDRVVTAKGPGSYTGVRIGVTIAKTLAFTLGIDLVGVSSLKVLAANGERIPGSYIVPVFNARRDNLYTGLYHYRQDELVQVEADTHISAEKWAHYLKQLKAPIQIVGEDKERFEDLFKSVLGDMLYTLPAARDYPRASALIELGEKEEAEDVHVFEPDYIKLAEAEQKWVEANPGKLEGGEWVEKL</sequence>
<reference evidence="2 3" key="1">
    <citation type="journal article" date="2019" name="Int. J. Syst. Evol. Microbiol.">
        <title>The Global Catalogue of Microorganisms (GCM) 10K type strain sequencing project: providing services to taxonomists for standard genome sequencing and annotation.</title>
        <authorList>
            <consortium name="The Broad Institute Genomics Platform"/>
            <consortium name="The Broad Institute Genome Sequencing Center for Infectious Disease"/>
            <person name="Wu L."/>
            <person name="Ma J."/>
        </authorList>
    </citation>
    <scope>NUCLEOTIDE SEQUENCE [LARGE SCALE GENOMIC DNA]</scope>
    <source>
        <strain evidence="2 3">JCM 12662</strain>
    </source>
</reference>
<dbReference type="SUPFAM" id="SSF53067">
    <property type="entry name" value="Actin-like ATPase domain"/>
    <property type="match status" value="2"/>
</dbReference>
<dbReference type="InterPro" id="IPR000905">
    <property type="entry name" value="Gcp-like_dom"/>
</dbReference>
<evidence type="ECO:0000259" key="1">
    <source>
        <dbReference type="Pfam" id="PF00814"/>
    </source>
</evidence>
<proteinExistence type="predicted"/>
<dbReference type="InterPro" id="IPR043129">
    <property type="entry name" value="ATPase_NBD"/>
</dbReference>
<accession>A0ABN0X6D2</accession>
<protein>
    <submittedName>
        <fullName evidence="2">tRNA (Adenosine(37)-N6)-threonylcarbamoyltransferase complex dimerization subunit type 1 TsaB</fullName>
    </submittedName>
</protein>
<dbReference type="Pfam" id="PF00814">
    <property type="entry name" value="TsaD"/>
    <property type="match status" value="1"/>
</dbReference>
<keyword evidence="3" id="KW-1185">Reference proteome</keyword>
<evidence type="ECO:0000313" key="3">
    <source>
        <dbReference type="Proteomes" id="UP001501166"/>
    </source>
</evidence>
<dbReference type="RefSeq" id="WP_343753964.1">
    <property type="nucleotide sequence ID" value="NZ_BAAACW010000039.1"/>
</dbReference>
<dbReference type="PANTHER" id="PTHR11735:SF11">
    <property type="entry name" value="TRNA THREONYLCARBAMOYLADENOSINE BIOSYNTHESIS PROTEIN TSAB"/>
    <property type="match status" value="1"/>
</dbReference>
<feature type="domain" description="Gcp-like" evidence="1">
    <location>
        <begin position="31"/>
        <end position="225"/>
    </location>
</feature>
<gene>
    <name evidence="2" type="primary">tsaB</name>
    <name evidence="2" type="ORF">GCM10008932_06510</name>
</gene>
<dbReference type="InterPro" id="IPR022496">
    <property type="entry name" value="T6A_TsaB"/>
</dbReference>
<dbReference type="PANTHER" id="PTHR11735">
    <property type="entry name" value="TRNA N6-ADENOSINE THREONYLCARBAMOYLTRANSFERASE"/>
    <property type="match status" value="1"/>
</dbReference>